<dbReference type="InterPro" id="IPR052626">
    <property type="entry name" value="SWT1_Regulator"/>
</dbReference>
<keyword evidence="2" id="KW-0804">Transcription</keyword>
<evidence type="ECO:0000256" key="2">
    <source>
        <dbReference type="ARBA" id="ARBA00023163"/>
    </source>
</evidence>
<comment type="similarity">
    <text evidence="4">Belongs to the SWT1 family.</text>
</comment>
<evidence type="ECO:0000313" key="8">
    <source>
        <dbReference type="EMBL" id="GMM56084.1"/>
    </source>
</evidence>
<protein>
    <recommendedName>
        <fullName evidence="5">Transcriptional protein SWT1</fullName>
    </recommendedName>
</protein>
<dbReference type="InterPro" id="IPR029060">
    <property type="entry name" value="PIN-like_dom_sf"/>
</dbReference>
<evidence type="ECO:0000259" key="7">
    <source>
        <dbReference type="SMART" id="SM00670"/>
    </source>
</evidence>
<dbReference type="Gene3D" id="3.40.50.1010">
    <property type="entry name" value="5'-nuclease"/>
    <property type="match status" value="1"/>
</dbReference>
<keyword evidence="3" id="KW-0539">Nucleus</keyword>
<evidence type="ECO:0000256" key="1">
    <source>
        <dbReference type="ARBA" id="ARBA00004123"/>
    </source>
</evidence>
<keyword evidence="9" id="KW-1185">Reference proteome</keyword>
<dbReference type="CDD" id="cd18727">
    <property type="entry name" value="PIN_Swt1-like"/>
    <property type="match status" value="1"/>
</dbReference>
<organism evidence="8 9">
    <name type="scientific">Maudiozyma humilis</name>
    <name type="common">Sour dough yeast</name>
    <name type="synonym">Kazachstania humilis</name>
    <dbReference type="NCBI Taxonomy" id="51915"/>
    <lineage>
        <taxon>Eukaryota</taxon>
        <taxon>Fungi</taxon>
        <taxon>Dikarya</taxon>
        <taxon>Ascomycota</taxon>
        <taxon>Saccharomycotina</taxon>
        <taxon>Saccharomycetes</taxon>
        <taxon>Saccharomycetales</taxon>
        <taxon>Saccharomycetaceae</taxon>
        <taxon>Maudiozyma</taxon>
    </lineage>
</organism>
<evidence type="ECO:0000256" key="6">
    <source>
        <dbReference type="SAM" id="MobiDB-lite"/>
    </source>
</evidence>
<feature type="region of interest" description="Disordered" evidence="6">
    <location>
        <begin position="1"/>
        <end position="108"/>
    </location>
</feature>
<evidence type="ECO:0000256" key="4">
    <source>
        <dbReference type="ARBA" id="ARBA00060839"/>
    </source>
</evidence>
<dbReference type="InterPro" id="IPR049014">
    <property type="entry name" value="SWT1_C"/>
</dbReference>
<dbReference type="EMBL" id="BTGD01000006">
    <property type="protein sequence ID" value="GMM56084.1"/>
    <property type="molecule type" value="Genomic_DNA"/>
</dbReference>
<dbReference type="InterPro" id="IPR002716">
    <property type="entry name" value="PIN_dom"/>
</dbReference>
<dbReference type="SUPFAM" id="SSF88723">
    <property type="entry name" value="PIN domain-like"/>
    <property type="match status" value="1"/>
</dbReference>
<evidence type="ECO:0000256" key="5">
    <source>
        <dbReference type="ARBA" id="ARBA00074620"/>
    </source>
</evidence>
<accession>A0AAV5RWT9</accession>
<dbReference type="PANTHER" id="PTHR16161">
    <property type="entry name" value="TRANSCRIPTIONAL PROTEIN SWT1"/>
    <property type="match status" value="1"/>
</dbReference>
<reference evidence="8 9" key="1">
    <citation type="journal article" date="2023" name="Elife">
        <title>Identification of key yeast species and microbe-microbe interactions impacting larval growth of Drosophila in the wild.</title>
        <authorList>
            <person name="Mure A."/>
            <person name="Sugiura Y."/>
            <person name="Maeda R."/>
            <person name="Honda K."/>
            <person name="Sakurai N."/>
            <person name="Takahashi Y."/>
            <person name="Watada M."/>
            <person name="Katoh T."/>
            <person name="Gotoh A."/>
            <person name="Gotoh Y."/>
            <person name="Taniguchi I."/>
            <person name="Nakamura K."/>
            <person name="Hayashi T."/>
            <person name="Katayama T."/>
            <person name="Uemura T."/>
            <person name="Hattori Y."/>
        </authorList>
    </citation>
    <scope>NUCLEOTIDE SEQUENCE [LARGE SCALE GENOMIC DNA]</scope>
    <source>
        <strain evidence="8 9">KH-74</strain>
    </source>
</reference>
<dbReference type="GO" id="GO:0005634">
    <property type="term" value="C:nucleus"/>
    <property type="evidence" value="ECO:0007669"/>
    <property type="project" value="UniProtKB-SubCell"/>
</dbReference>
<dbReference type="PANTHER" id="PTHR16161:SF0">
    <property type="entry name" value="TRANSCRIPTIONAL PROTEIN SWT1"/>
    <property type="match status" value="1"/>
</dbReference>
<dbReference type="GO" id="GO:0004540">
    <property type="term" value="F:RNA nuclease activity"/>
    <property type="evidence" value="ECO:0007669"/>
    <property type="project" value="UniProtKB-ARBA"/>
</dbReference>
<dbReference type="SMART" id="SM00670">
    <property type="entry name" value="PINc"/>
    <property type="match status" value="1"/>
</dbReference>
<evidence type="ECO:0000256" key="3">
    <source>
        <dbReference type="ARBA" id="ARBA00023242"/>
    </source>
</evidence>
<feature type="compositionally biased region" description="Basic residues" evidence="6">
    <location>
        <begin position="57"/>
        <end position="70"/>
    </location>
</feature>
<evidence type="ECO:0000313" key="9">
    <source>
        <dbReference type="Proteomes" id="UP001377567"/>
    </source>
</evidence>
<dbReference type="Pfam" id="PF21693">
    <property type="entry name" value="SWT1_3rd"/>
    <property type="match status" value="1"/>
</dbReference>
<feature type="domain" description="PIN" evidence="7">
    <location>
        <begin position="153"/>
        <end position="281"/>
    </location>
</feature>
<proteinExistence type="inferred from homology"/>
<comment type="subcellular location">
    <subcellularLocation>
        <location evidence="1">Nucleus</location>
    </subcellularLocation>
</comment>
<comment type="caution">
    <text evidence="8">The sequence shown here is derived from an EMBL/GenBank/DDBJ whole genome shotgun (WGS) entry which is preliminary data.</text>
</comment>
<sequence length="480" mass="54610">MPLESRYNDNNLPPNEDGSSTVRKRSSSTSRKYTLDQLNNMLNINDPKETQEQPKPAKPKHKKKAKKRKNKACDKENDISTKPVIDEPSAEPLPPPLATFNTTPNPPVGDENDEDIDMLLETLDNSDIMDPATMSQPTSGLVFQANPSLHVHTTFVVDTNFIISHLDILEDLRSLFEKYQHTIVIPRYTIKELDGLKTMRSDAKEKDVSKSNAVAKAARAANTWIYANLANTSSGVFGQRITQRISLDAVKDDAILDCCIYFKERLNCFVLLLSNDKNLCLKALTEEILTVSFRPGMTGDLIAERAFQENSYRFGTGMNHVLVPIPQHNQEMVQPHTNNMTIPHQMAFNDIALTIFEQIKNTTIQALNYVMLDEYGDAINCLDFHSDDINGFKDISKCIYDYWVSVFCEYFRDSKLKRDDWKGLPKELTSVPENPTIVVIFQQFWSEILEHLIIKRSAEEQQRLLATIEEWRMLATAATS</sequence>
<gene>
    <name evidence="8" type="ORF">DAKH74_027000</name>
</gene>
<dbReference type="AlphaFoldDB" id="A0AAV5RWT9"/>
<dbReference type="Proteomes" id="UP001377567">
    <property type="component" value="Unassembled WGS sequence"/>
</dbReference>
<dbReference type="Pfam" id="PF13638">
    <property type="entry name" value="PIN_4"/>
    <property type="match status" value="1"/>
</dbReference>
<dbReference type="FunFam" id="3.40.50.1010:FF:000045">
    <property type="entry name" value="Transcriptional protein swt1"/>
    <property type="match status" value="1"/>
</dbReference>
<name>A0AAV5RWT9_MAUHU</name>